<dbReference type="SUPFAM" id="SSF53448">
    <property type="entry name" value="Nucleotide-diphospho-sugar transferases"/>
    <property type="match status" value="1"/>
</dbReference>
<evidence type="ECO:0000259" key="2">
    <source>
        <dbReference type="Pfam" id="PF00535"/>
    </source>
</evidence>
<protein>
    <submittedName>
        <fullName evidence="3">Glycosyltransferase involved in cell wall biosynthesis</fullName>
    </submittedName>
</protein>
<dbReference type="InterPro" id="IPR001173">
    <property type="entry name" value="Glyco_trans_2-like"/>
</dbReference>
<dbReference type="Proteomes" id="UP000574369">
    <property type="component" value="Unassembled WGS sequence"/>
</dbReference>
<feature type="compositionally biased region" description="Low complexity" evidence="1">
    <location>
        <begin position="13"/>
        <end position="46"/>
    </location>
</feature>
<comment type="caution">
    <text evidence="3">The sequence shown here is derived from an EMBL/GenBank/DDBJ whole genome shotgun (WGS) entry which is preliminary data.</text>
</comment>
<dbReference type="EMBL" id="JACHXO010000001">
    <property type="protein sequence ID" value="MBB3193624.1"/>
    <property type="molecule type" value="Genomic_DNA"/>
</dbReference>
<proteinExistence type="predicted"/>
<evidence type="ECO:0000256" key="1">
    <source>
        <dbReference type="SAM" id="MobiDB-lite"/>
    </source>
</evidence>
<reference evidence="3 4" key="1">
    <citation type="submission" date="2020-08" db="EMBL/GenBank/DDBJ databases">
        <title>Genomic Encyclopedia of Type Strains, Phase III (KMG-III): the genomes of soil and plant-associated and newly described type strains.</title>
        <authorList>
            <person name="Whitman W."/>
        </authorList>
    </citation>
    <scope>NUCLEOTIDE SEQUENCE [LARGE SCALE GENOMIC DNA]</scope>
    <source>
        <strain evidence="3 4">CECT 7247</strain>
    </source>
</reference>
<accession>A0ABR6GND7</accession>
<feature type="domain" description="Glycosyltransferase 2-like" evidence="2">
    <location>
        <begin position="55"/>
        <end position="195"/>
    </location>
</feature>
<dbReference type="CDD" id="cd00761">
    <property type="entry name" value="Glyco_tranf_GTA_type"/>
    <property type="match status" value="1"/>
</dbReference>
<evidence type="ECO:0000313" key="3">
    <source>
        <dbReference type="EMBL" id="MBB3193624.1"/>
    </source>
</evidence>
<feature type="region of interest" description="Disordered" evidence="1">
    <location>
        <begin position="1"/>
        <end position="46"/>
    </location>
</feature>
<dbReference type="Gene3D" id="3.90.550.10">
    <property type="entry name" value="Spore Coat Polysaccharide Biosynthesis Protein SpsA, Chain A"/>
    <property type="match status" value="1"/>
</dbReference>
<keyword evidence="4" id="KW-1185">Reference proteome</keyword>
<dbReference type="PANTHER" id="PTHR22916:SF3">
    <property type="entry name" value="UDP-GLCNAC:BETAGAL BETA-1,3-N-ACETYLGLUCOSAMINYLTRANSFERASE-LIKE PROTEIN 1"/>
    <property type="match status" value="1"/>
</dbReference>
<dbReference type="Pfam" id="PF00535">
    <property type="entry name" value="Glycos_transf_2"/>
    <property type="match status" value="1"/>
</dbReference>
<dbReference type="PANTHER" id="PTHR22916">
    <property type="entry name" value="GLYCOSYLTRANSFERASE"/>
    <property type="match status" value="1"/>
</dbReference>
<organism evidence="3 4">
    <name type="scientific">Roseateles terrae</name>
    <dbReference type="NCBI Taxonomy" id="431060"/>
    <lineage>
        <taxon>Bacteria</taxon>
        <taxon>Pseudomonadati</taxon>
        <taxon>Pseudomonadota</taxon>
        <taxon>Betaproteobacteria</taxon>
        <taxon>Burkholderiales</taxon>
        <taxon>Sphaerotilaceae</taxon>
        <taxon>Roseateles</taxon>
    </lineage>
</organism>
<gene>
    <name evidence="3" type="ORF">FHS28_000989</name>
</gene>
<dbReference type="InterPro" id="IPR029044">
    <property type="entry name" value="Nucleotide-diphossugar_trans"/>
</dbReference>
<sequence length="386" mass="42964">MISPLATPGVPPASKRGASSAADAAAASPSLAHPQARSSQPQASAPSSLARPWLSFLIPVYNVRRFLRECLLSVVAQVDESMEIVLLDDCSTDGSADLVRQLEIEFSSPTVRIVTRFHSSNQGISAVRNGLLDTARGEYVWFLDSDDCLVPGAVEQLRQLVRREQPDLVLCDYSVWRPVQHRKHRRRGELHRRTFIGPARQHLNDPSVLLRGLFEAGHLHCWSKIAKRSVWDGLRFPVGKFFEDVTLAAPLLLKARGVWYEPQVWVAYRQWEGSILATPSPLKARHLAESLLDLPAVVGDRAVDASARFAWSHFLARHFICIAREAHAAVPNACADAIAEYRDAFLKSCPMPLNDLYAAYAGRGWFLRALRLRRWLKQGSPTAAKA</sequence>
<dbReference type="RefSeq" id="WP_184294167.1">
    <property type="nucleotide sequence ID" value="NZ_JACHXO010000001.1"/>
</dbReference>
<name>A0ABR6GND7_9BURK</name>
<evidence type="ECO:0000313" key="4">
    <source>
        <dbReference type="Proteomes" id="UP000574369"/>
    </source>
</evidence>